<dbReference type="SUPFAM" id="SSF53850">
    <property type="entry name" value="Periplasmic binding protein-like II"/>
    <property type="match status" value="1"/>
</dbReference>
<dbReference type="PANTHER" id="PTHR43649">
    <property type="entry name" value="ARABINOSE-BINDING PROTEIN-RELATED"/>
    <property type="match status" value="1"/>
</dbReference>
<evidence type="ECO:0000256" key="2">
    <source>
        <dbReference type="ARBA" id="ARBA00022448"/>
    </source>
</evidence>
<evidence type="ECO:0000313" key="5">
    <source>
        <dbReference type="Proteomes" id="UP000177907"/>
    </source>
</evidence>
<dbReference type="Pfam" id="PF13416">
    <property type="entry name" value="SBP_bac_8"/>
    <property type="match status" value="1"/>
</dbReference>
<protein>
    <recommendedName>
        <fullName evidence="6">Sugar ABC transporter substrate-binding protein</fullName>
    </recommendedName>
</protein>
<comment type="similarity">
    <text evidence="1">Belongs to the bacterial solute-binding protein 1 family.</text>
</comment>
<sequence>MPKSHKKILPLLIISGIFAFLITSGLGCKGISADQQQLVKPLTLEYWTVADDVDALKTNIEKYKLDGRSYLTVNVRQLRASEFYQRLIEALAEDKGPDIISISNRMVRGYLSKIAPMPASVSDARLLTTKTALGGDETTVQVGTIPLVTPTQLEREYVKVVKEDAVIGDKVYGLPLSLDTLAVYYNKDLLDRAGVPEAPKNWDEFQAAVKKINKYDRVNDKITQSGVAFGAGKNVAAVDDILFVLFRQSGVPFSDNFGRLQFGSGRDRRADANSASFSVLDFYTDFANPTRDTYGWNKNMGNAMDAFVSGKVGFMVGYSYDYPTIKARAPQLNIGVLPLFQLNPDQPVNVANYYLQAVTAKSKHQNEAWGLIDYLAHSKATKDYLDASGRPTALRAYIEEQRADLKVAPFVEQVLMAENWYRGSNYSVAAKAVGDMVDDWLTIPAGIAKEDEARQGVLNNAVAKVGQTL</sequence>
<dbReference type="InterPro" id="IPR006059">
    <property type="entry name" value="SBP"/>
</dbReference>
<name>A0A1F6NVR8_9BACT</name>
<keyword evidence="3" id="KW-0732">Signal</keyword>
<accession>A0A1F6NVR8</accession>
<dbReference type="Gene3D" id="3.40.190.10">
    <property type="entry name" value="Periplasmic binding protein-like II"/>
    <property type="match status" value="1"/>
</dbReference>
<dbReference type="PANTHER" id="PTHR43649:SF34">
    <property type="entry name" value="ABC TRANSPORTER PERIPLASMIC-BINDING PROTEIN YCJN-RELATED"/>
    <property type="match status" value="1"/>
</dbReference>
<reference evidence="4 5" key="1">
    <citation type="journal article" date="2016" name="Nat. Commun.">
        <title>Thousands of microbial genomes shed light on interconnected biogeochemical processes in an aquifer system.</title>
        <authorList>
            <person name="Anantharaman K."/>
            <person name="Brown C.T."/>
            <person name="Hug L.A."/>
            <person name="Sharon I."/>
            <person name="Castelle C.J."/>
            <person name="Probst A.J."/>
            <person name="Thomas B.C."/>
            <person name="Singh A."/>
            <person name="Wilkins M.J."/>
            <person name="Karaoz U."/>
            <person name="Brodie E.L."/>
            <person name="Williams K.H."/>
            <person name="Hubbard S.S."/>
            <person name="Banfield J.F."/>
        </authorList>
    </citation>
    <scope>NUCLEOTIDE SEQUENCE [LARGE SCALE GENOMIC DNA]</scope>
</reference>
<dbReference type="AlphaFoldDB" id="A0A1F6NVR8"/>
<organism evidence="4 5">
    <name type="scientific">Candidatus Magasanikbacteria bacterium RIFOXYC2_FULL_42_28</name>
    <dbReference type="NCBI Taxonomy" id="1798704"/>
    <lineage>
        <taxon>Bacteria</taxon>
        <taxon>Candidatus Magasanikiibacteriota</taxon>
    </lineage>
</organism>
<dbReference type="Proteomes" id="UP000177907">
    <property type="component" value="Unassembled WGS sequence"/>
</dbReference>
<gene>
    <name evidence="4" type="ORF">A3J93_02495</name>
</gene>
<proteinExistence type="inferred from homology"/>
<keyword evidence="2" id="KW-0813">Transport</keyword>
<evidence type="ECO:0000313" key="4">
    <source>
        <dbReference type="EMBL" id="OGH88017.1"/>
    </source>
</evidence>
<evidence type="ECO:0000256" key="3">
    <source>
        <dbReference type="ARBA" id="ARBA00022729"/>
    </source>
</evidence>
<dbReference type="STRING" id="1798704.A3J93_02495"/>
<dbReference type="InterPro" id="IPR050490">
    <property type="entry name" value="Bact_solute-bd_prot1"/>
</dbReference>
<dbReference type="EMBL" id="MFQZ01000008">
    <property type="protein sequence ID" value="OGH88017.1"/>
    <property type="molecule type" value="Genomic_DNA"/>
</dbReference>
<evidence type="ECO:0008006" key="6">
    <source>
        <dbReference type="Google" id="ProtNLM"/>
    </source>
</evidence>
<evidence type="ECO:0000256" key="1">
    <source>
        <dbReference type="ARBA" id="ARBA00008520"/>
    </source>
</evidence>
<dbReference type="PROSITE" id="PS51257">
    <property type="entry name" value="PROKAR_LIPOPROTEIN"/>
    <property type="match status" value="1"/>
</dbReference>
<comment type="caution">
    <text evidence="4">The sequence shown here is derived from an EMBL/GenBank/DDBJ whole genome shotgun (WGS) entry which is preliminary data.</text>
</comment>